<evidence type="ECO:0000256" key="5">
    <source>
        <dbReference type="ARBA" id="ARBA00022777"/>
    </source>
</evidence>
<evidence type="ECO:0000256" key="4">
    <source>
        <dbReference type="ARBA" id="ARBA00022741"/>
    </source>
</evidence>
<dbReference type="EMBL" id="BARU01028994">
    <property type="protein sequence ID" value="GAH75831.1"/>
    <property type="molecule type" value="Genomic_DNA"/>
</dbReference>
<comment type="catalytic activity">
    <reaction evidence="1">
        <text>(2R)-3-phosphoglycerate + ATP = (2R)-3-phospho-glyceroyl phosphate + ADP</text>
        <dbReference type="Rhea" id="RHEA:14801"/>
        <dbReference type="ChEBI" id="CHEBI:30616"/>
        <dbReference type="ChEBI" id="CHEBI:57604"/>
        <dbReference type="ChEBI" id="CHEBI:58272"/>
        <dbReference type="ChEBI" id="CHEBI:456216"/>
        <dbReference type="EC" id="2.7.2.3"/>
    </reaction>
</comment>
<keyword evidence="6" id="KW-0067">ATP-binding</keyword>
<keyword evidence="3" id="KW-0808">Transferase</keyword>
<dbReference type="GO" id="GO:0005524">
    <property type="term" value="F:ATP binding"/>
    <property type="evidence" value="ECO:0007669"/>
    <property type="project" value="UniProtKB-KW"/>
</dbReference>
<comment type="caution">
    <text evidence="7">The sequence shown here is derived from an EMBL/GenBank/DDBJ whole genome shotgun (WGS) entry which is preliminary data.</text>
</comment>
<name>X1I088_9ZZZZ</name>
<dbReference type="PRINTS" id="PR00477">
    <property type="entry name" value="PHGLYCKINASE"/>
</dbReference>
<proteinExistence type="predicted"/>
<evidence type="ECO:0000256" key="1">
    <source>
        <dbReference type="ARBA" id="ARBA00000642"/>
    </source>
</evidence>
<dbReference type="PANTHER" id="PTHR11406:SF23">
    <property type="entry name" value="PHOSPHOGLYCERATE KINASE 1, CHLOROPLASTIC-RELATED"/>
    <property type="match status" value="1"/>
</dbReference>
<evidence type="ECO:0000256" key="3">
    <source>
        <dbReference type="ARBA" id="ARBA00022679"/>
    </source>
</evidence>
<keyword evidence="5" id="KW-0418">Kinase</keyword>
<dbReference type="InterPro" id="IPR036043">
    <property type="entry name" value="Phosphoglycerate_kinase_sf"/>
</dbReference>
<evidence type="ECO:0000313" key="7">
    <source>
        <dbReference type="EMBL" id="GAH75831.1"/>
    </source>
</evidence>
<dbReference type="FunFam" id="3.40.50.1260:FF:000007">
    <property type="entry name" value="Phosphoglycerate kinase"/>
    <property type="match status" value="1"/>
</dbReference>
<dbReference type="InterPro" id="IPR015824">
    <property type="entry name" value="Phosphoglycerate_kinase_N"/>
</dbReference>
<dbReference type="InterPro" id="IPR001576">
    <property type="entry name" value="Phosphoglycerate_kinase"/>
</dbReference>
<dbReference type="SUPFAM" id="SSF53748">
    <property type="entry name" value="Phosphoglycerate kinase"/>
    <property type="match status" value="1"/>
</dbReference>
<organism evidence="7">
    <name type="scientific">marine sediment metagenome</name>
    <dbReference type="NCBI Taxonomy" id="412755"/>
    <lineage>
        <taxon>unclassified sequences</taxon>
        <taxon>metagenomes</taxon>
        <taxon>ecological metagenomes</taxon>
    </lineage>
</organism>
<evidence type="ECO:0000256" key="6">
    <source>
        <dbReference type="ARBA" id="ARBA00022840"/>
    </source>
</evidence>
<dbReference type="GO" id="GO:0004618">
    <property type="term" value="F:phosphoglycerate kinase activity"/>
    <property type="evidence" value="ECO:0007669"/>
    <property type="project" value="UniProtKB-EC"/>
</dbReference>
<keyword evidence="4" id="KW-0547">Nucleotide-binding</keyword>
<dbReference type="GO" id="GO:0005829">
    <property type="term" value="C:cytosol"/>
    <property type="evidence" value="ECO:0007669"/>
    <property type="project" value="TreeGrafter"/>
</dbReference>
<dbReference type="EC" id="2.7.2.3" evidence="2"/>
<evidence type="ECO:0000256" key="2">
    <source>
        <dbReference type="ARBA" id="ARBA00013061"/>
    </source>
</evidence>
<dbReference type="AlphaFoldDB" id="X1I088"/>
<dbReference type="GO" id="GO:0006094">
    <property type="term" value="P:gluconeogenesis"/>
    <property type="evidence" value="ECO:0007669"/>
    <property type="project" value="TreeGrafter"/>
</dbReference>
<sequence length="256" mass="27393">AFGTAHRAHGSVSGITKFYEKRAMGFLMEKEIKWLGYSAENPEKPFISVLGGAKISDKIDIIMNLIQKVDTILVGGAMAFTFLKAQGVSVGDSLVDDEKLPEAAKILKYAIEKKTNFVLPSDFVVATALSNDAKTNVVEKDKIQEGWMGLDIGPMTTKIFNNGLLTAKTIFWNGPMGVFEMENFKNGTMEIAKTIAEATKKGAVSVIGGGDSVSAVKMAGLEKSFTHISTGGGASLEFMAGKELPGIVSLSDKEEI</sequence>
<dbReference type="Gene3D" id="3.40.50.1260">
    <property type="entry name" value="Phosphoglycerate kinase, N-terminal domain"/>
    <property type="match status" value="2"/>
</dbReference>
<dbReference type="GO" id="GO:0006096">
    <property type="term" value="P:glycolytic process"/>
    <property type="evidence" value="ECO:0007669"/>
    <property type="project" value="InterPro"/>
</dbReference>
<reference evidence="7" key="1">
    <citation type="journal article" date="2014" name="Front. Microbiol.">
        <title>High frequency of phylogenetically diverse reductive dehalogenase-homologous genes in deep subseafloor sedimentary metagenomes.</title>
        <authorList>
            <person name="Kawai M."/>
            <person name="Futagami T."/>
            <person name="Toyoda A."/>
            <person name="Takaki Y."/>
            <person name="Nishi S."/>
            <person name="Hori S."/>
            <person name="Arai W."/>
            <person name="Tsubouchi T."/>
            <person name="Morono Y."/>
            <person name="Uchiyama I."/>
            <person name="Ito T."/>
            <person name="Fujiyama A."/>
            <person name="Inagaki F."/>
            <person name="Takami H."/>
        </authorList>
    </citation>
    <scope>NUCLEOTIDE SEQUENCE</scope>
    <source>
        <strain evidence="7">Expedition CK06-06</strain>
    </source>
</reference>
<gene>
    <name evidence="7" type="ORF">S03H2_46201</name>
</gene>
<dbReference type="GO" id="GO:0043531">
    <property type="term" value="F:ADP binding"/>
    <property type="evidence" value="ECO:0007669"/>
    <property type="project" value="TreeGrafter"/>
</dbReference>
<feature type="non-terminal residue" evidence="7">
    <location>
        <position position="1"/>
    </location>
</feature>
<dbReference type="PANTHER" id="PTHR11406">
    <property type="entry name" value="PHOSPHOGLYCERATE KINASE"/>
    <property type="match status" value="1"/>
</dbReference>
<protein>
    <recommendedName>
        <fullName evidence="2">phosphoglycerate kinase</fullName>
        <ecNumber evidence="2">2.7.2.3</ecNumber>
    </recommendedName>
</protein>
<accession>X1I088</accession>
<dbReference type="Pfam" id="PF00162">
    <property type="entry name" value="PGK"/>
    <property type="match status" value="1"/>
</dbReference>